<sequence>MLKNIALIGDIIRIKPHHLPPAKEIVKLIESRLRSTESVFAMTVGGESGSGKSTLSLAIEEVLKEMGYSCFIFHMDDYFKLPPKDNHDRRVENIVHVGPEEVNLELLQQHIDSCKKGTDQLKKPLVHYRENKIREVIVEISDVDVVIAEGTYVTLLERIDCKIFMLRNYQDTYSDRVKRARDPIIPFNEEVLKIEHEIVSKHKKMADILVDNEYGVMAQSEKFLPNT</sequence>
<dbReference type="GO" id="GO:0016301">
    <property type="term" value="F:kinase activity"/>
    <property type="evidence" value="ECO:0007669"/>
    <property type="project" value="InterPro"/>
</dbReference>
<dbReference type="GO" id="GO:0005524">
    <property type="term" value="F:ATP binding"/>
    <property type="evidence" value="ECO:0007669"/>
    <property type="project" value="InterPro"/>
</dbReference>
<dbReference type="AlphaFoldDB" id="A0A6M1SWE0"/>
<name>A0A6M1SWE0_9BACT</name>
<dbReference type="Proteomes" id="UP000473278">
    <property type="component" value="Unassembled WGS sequence"/>
</dbReference>
<feature type="domain" description="Phosphoribulokinase/uridine kinase" evidence="1">
    <location>
        <begin position="43"/>
        <end position="159"/>
    </location>
</feature>
<gene>
    <name evidence="2" type="ORF">G3570_01775</name>
</gene>
<comment type="caution">
    <text evidence="2">The sequence shown here is derived from an EMBL/GenBank/DDBJ whole genome shotgun (WGS) entry which is preliminary data.</text>
</comment>
<dbReference type="Gene3D" id="3.40.50.300">
    <property type="entry name" value="P-loop containing nucleotide triphosphate hydrolases"/>
    <property type="match status" value="1"/>
</dbReference>
<dbReference type="SUPFAM" id="SSF52540">
    <property type="entry name" value="P-loop containing nucleoside triphosphate hydrolases"/>
    <property type="match status" value="1"/>
</dbReference>
<proteinExistence type="predicted"/>
<dbReference type="InterPro" id="IPR006083">
    <property type="entry name" value="PRK/URK"/>
</dbReference>
<reference evidence="2 3" key="1">
    <citation type="submission" date="2020-02" db="EMBL/GenBank/DDBJ databases">
        <title>Balneolaceae bacterium YR4-1, complete genome.</title>
        <authorList>
            <person name="Li Y."/>
            <person name="Wu S."/>
        </authorList>
    </citation>
    <scope>NUCLEOTIDE SEQUENCE [LARGE SCALE GENOMIC DNA]</scope>
    <source>
        <strain evidence="2 3">YR4-1</strain>
    </source>
</reference>
<accession>A0A6M1SWE0</accession>
<keyword evidence="3" id="KW-1185">Reference proteome</keyword>
<dbReference type="Pfam" id="PF00485">
    <property type="entry name" value="PRK"/>
    <property type="match status" value="1"/>
</dbReference>
<dbReference type="EMBL" id="JAALLT010000001">
    <property type="protein sequence ID" value="NGP75344.1"/>
    <property type="molecule type" value="Genomic_DNA"/>
</dbReference>
<dbReference type="InterPro" id="IPR027417">
    <property type="entry name" value="P-loop_NTPase"/>
</dbReference>
<dbReference type="PANTHER" id="PTHR10285">
    <property type="entry name" value="URIDINE KINASE"/>
    <property type="match status" value="1"/>
</dbReference>
<organism evidence="2 3">
    <name type="scientific">Halalkalibaculum roseum</name>
    <dbReference type="NCBI Taxonomy" id="2709311"/>
    <lineage>
        <taxon>Bacteria</taxon>
        <taxon>Pseudomonadati</taxon>
        <taxon>Balneolota</taxon>
        <taxon>Balneolia</taxon>
        <taxon>Balneolales</taxon>
        <taxon>Balneolaceae</taxon>
        <taxon>Halalkalibaculum</taxon>
    </lineage>
</organism>
<protein>
    <recommendedName>
        <fullName evidence="1">Phosphoribulokinase/uridine kinase domain-containing protein</fullName>
    </recommendedName>
</protein>
<dbReference type="RefSeq" id="WP_165138565.1">
    <property type="nucleotide sequence ID" value="NZ_JAALLT010000001.1"/>
</dbReference>
<evidence type="ECO:0000259" key="1">
    <source>
        <dbReference type="Pfam" id="PF00485"/>
    </source>
</evidence>
<evidence type="ECO:0000313" key="2">
    <source>
        <dbReference type="EMBL" id="NGP75344.1"/>
    </source>
</evidence>
<evidence type="ECO:0000313" key="3">
    <source>
        <dbReference type="Proteomes" id="UP000473278"/>
    </source>
</evidence>